<dbReference type="Proteomes" id="UP000606921">
    <property type="component" value="Unassembled WGS sequence"/>
</dbReference>
<dbReference type="Pfam" id="PF12441">
    <property type="entry name" value="CopG_antitoxin"/>
    <property type="match status" value="1"/>
</dbReference>
<comment type="caution">
    <text evidence="2">The sequence shown here is derived from an EMBL/GenBank/DDBJ whole genome shotgun (WGS) entry which is preliminary data.</text>
</comment>
<evidence type="ECO:0000313" key="3">
    <source>
        <dbReference type="Proteomes" id="UP000606921"/>
    </source>
</evidence>
<protein>
    <submittedName>
        <fullName evidence="2">Uncharacterized protein</fullName>
    </submittedName>
</protein>
<feature type="region of interest" description="Disordered" evidence="1">
    <location>
        <begin position="64"/>
        <end position="85"/>
    </location>
</feature>
<evidence type="ECO:0000313" key="2">
    <source>
        <dbReference type="EMBL" id="CAD7023018.1"/>
    </source>
</evidence>
<name>A0ABM8PCB8_9HYPH</name>
<sequence>MERNERKKLPHFASDDEAEAFVDTADLAECDLSGLTTVRFGFDRKSAQLNMRLAEALPAAVKRKAKERGYSLGPSDPRSAGTDRTQITQTAIFRSLCRQSEKA</sequence>
<evidence type="ECO:0000256" key="1">
    <source>
        <dbReference type="SAM" id="MobiDB-lite"/>
    </source>
</evidence>
<keyword evidence="3" id="KW-1185">Reference proteome</keyword>
<dbReference type="EMBL" id="CABFWF030000001">
    <property type="protein sequence ID" value="CAD7023018.1"/>
    <property type="molecule type" value="Genomic_DNA"/>
</dbReference>
<dbReference type="RefSeq" id="WP_142590725.1">
    <property type="nucleotide sequence ID" value="NZ_CABFWF030000001.1"/>
</dbReference>
<accession>A0ABM8PCB8</accession>
<proteinExistence type="predicted"/>
<reference evidence="2 3" key="1">
    <citation type="submission" date="2020-11" db="EMBL/GenBank/DDBJ databases">
        <authorList>
            <person name="Lassalle F."/>
        </authorList>
    </citation>
    <scope>NUCLEOTIDE SEQUENCE [LARGE SCALE GENOMIC DNA]</scope>
    <source>
        <strain evidence="2 3">JC140</strain>
    </source>
</reference>
<dbReference type="InterPro" id="IPR022148">
    <property type="entry name" value="CopG_antitoxin"/>
</dbReference>
<organism evidence="2 3">
    <name type="scientific">Pseudorhizobium endolithicum</name>
    <dbReference type="NCBI Taxonomy" id="1191678"/>
    <lineage>
        <taxon>Bacteria</taxon>
        <taxon>Pseudomonadati</taxon>
        <taxon>Pseudomonadota</taxon>
        <taxon>Alphaproteobacteria</taxon>
        <taxon>Hyphomicrobiales</taxon>
        <taxon>Rhizobiaceae</taxon>
        <taxon>Rhizobium/Agrobacterium group</taxon>
        <taxon>Pseudorhizobium</taxon>
    </lineage>
</organism>
<gene>
    <name evidence="2" type="ORF">REJC140_00066</name>
</gene>